<reference evidence="1 3" key="1">
    <citation type="journal article" date="2010" name="J. Bacteriol.">
        <title>Complete genome sequence of Halalkalicoccus jeotgali B3(T), an extremely halophilic archaeon.</title>
        <authorList>
            <person name="Roh S.W."/>
            <person name="Nam Y.D."/>
            <person name="Nam S.H."/>
            <person name="Choi S.H."/>
            <person name="Park H.S."/>
            <person name="Bae J.W."/>
        </authorList>
    </citation>
    <scope>NUCLEOTIDE SEQUENCE [LARGE SCALE GENOMIC DNA]</scope>
    <source>
        <strain evidence="1">B3</strain>
        <strain evidence="3">DSM 18796 / CECT 7217 / JCM 14584 / KCTC 4019 / B3</strain>
        <plasmid evidence="3">2</plasmid>
    </source>
</reference>
<dbReference type="EMBL" id="CP002064">
    <property type="protein sequence ID" value="ADJ17021.1"/>
    <property type="molecule type" value="Genomic_DNA"/>
</dbReference>
<dbReference type="Proteomes" id="UP000000390">
    <property type="component" value="Plasmid 2"/>
</dbReference>
<dbReference type="EMBL" id="AOHV01000019">
    <property type="protein sequence ID" value="ELY38816.1"/>
    <property type="molecule type" value="Genomic_DNA"/>
</dbReference>
<gene>
    <name evidence="1" type="ordered locus">HacjB3_18393</name>
    <name evidence="2" type="ORF">C497_06524</name>
</gene>
<dbReference type="AlphaFoldDB" id="D8JCB4"/>
<keyword evidence="4" id="KW-1185">Reference proteome</keyword>
<sequence>MGNAALIVLDAQPVRKGETRTEVVKDLLDSAQKFVHDDEVLMDRKFDNQHVLITNVDRA</sequence>
<dbReference type="PATRIC" id="fig|795797.18.peg.3570"/>
<dbReference type="HOGENOM" id="CLU_2949164_0_0_2"/>
<protein>
    <submittedName>
        <fullName evidence="1">Transposase IS4 family protein</fullName>
    </submittedName>
</protein>
<keyword evidence="1" id="KW-0614">Plasmid</keyword>
<geneLocation type="plasmid" evidence="1 3">
    <name>2</name>
</geneLocation>
<dbReference type="Proteomes" id="UP000011645">
    <property type="component" value="Unassembled WGS sequence"/>
</dbReference>
<evidence type="ECO:0000313" key="1">
    <source>
        <dbReference type="EMBL" id="ADJ17021.1"/>
    </source>
</evidence>
<accession>D8JCB4</accession>
<proteinExistence type="predicted"/>
<evidence type="ECO:0000313" key="4">
    <source>
        <dbReference type="Proteomes" id="UP000011645"/>
    </source>
</evidence>
<dbReference type="KEGG" id="hje:HacjB3_18393"/>
<organism evidence="1 3">
    <name type="scientific">Halalkalicoccus jeotgali (strain DSM 18796 / CECT 7217 / JCM 14584 / KCTC 4019 / B3)</name>
    <dbReference type="NCBI Taxonomy" id="795797"/>
    <lineage>
        <taxon>Archaea</taxon>
        <taxon>Methanobacteriati</taxon>
        <taxon>Methanobacteriota</taxon>
        <taxon>Stenosarchaea group</taxon>
        <taxon>Halobacteria</taxon>
        <taxon>Halobacteriales</taxon>
        <taxon>Halococcaceae</taxon>
        <taxon>Halalkalicoccus</taxon>
    </lineage>
</organism>
<evidence type="ECO:0000313" key="2">
    <source>
        <dbReference type="EMBL" id="ELY38816.1"/>
    </source>
</evidence>
<dbReference type="eggNOG" id="arCOG03900">
    <property type="taxonomic scope" value="Archaea"/>
</dbReference>
<reference evidence="2 4" key="2">
    <citation type="journal article" date="2014" name="PLoS Genet.">
        <title>Phylogenetically driven sequencing of extremely halophilic archaea reveals strategies for static and dynamic osmo-response.</title>
        <authorList>
            <person name="Becker E.A."/>
            <person name="Seitzer P.M."/>
            <person name="Tritt A."/>
            <person name="Larsen D."/>
            <person name="Krusor M."/>
            <person name="Yao A.I."/>
            <person name="Wu D."/>
            <person name="Madern D."/>
            <person name="Eisen J.A."/>
            <person name="Darling A.E."/>
            <person name="Facciotti M.T."/>
        </authorList>
    </citation>
    <scope>NUCLEOTIDE SEQUENCE [LARGE SCALE GENOMIC DNA]</scope>
    <source>
        <strain evidence="2">B3</strain>
        <strain evidence="4">DSM 18796 / CECT 7217 / JCM 14584 / KCTC 4019 / B3</strain>
    </source>
</reference>
<evidence type="ECO:0000313" key="3">
    <source>
        <dbReference type="Proteomes" id="UP000000390"/>
    </source>
</evidence>
<name>D8JCB4_HALJB</name>